<protein>
    <submittedName>
        <fullName evidence="1">Uncharacterized protein</fullName>
    </submittedName>
</protein>
<reference evidence="1" key="1">
    <citation type="submission" date="2016-04" db="EMBL/GenBank/DDBJ databases">
        <authorList>
            <person name="Evans L.H."/>
            <person name="Alamgir A."/>
            <person name="Owens N."/>
            <person name="Weber N.D."/>
            <person name="Virtaneva K."/>
            <person name="Barbian K."/>
            <person name="Babar A."/>
            <person name="Rosenke K."/>
        </authorList>
    </citation>
    <scope>NUCLEOTIDE SEQUENCE [LARGE SCALE GENOMIC DNA]</scope>
    <source>
        <strain evidence="1">CBS 101.48</strain>
    </source>
</reference>
<evidence type="ECO:0000313" key="1">
    <source>
        <dbReference type="EMBL" id="SAM05960.1"/>
    </source>
</evidence>
<gene>
    <name evidence="1" type="primary">ABSGL_11835.1 scaffold 12340</name>
</gene>
<dbReference type="InParanoid" id="A0A168R1X5"/>
<proteinExistence type="predicted"/>
<dbReference type="Proteomes" id="UP000078561">
    <property type="component" value="Unassembled WGS sequence"/>
</dbReference>
<dbReference type="EMBL" id="LT554481">
    <property type="protein sequence ID" value="SAM05960.1"/>
    <property type="molecule type" value="Genomic_DNA"/>
</dbReference>
<accession>A0A168R1X5</accession>
<organism evidence="1">
    <name type="scientific">Absidia glauca</name>
    <name type="common">Pin mould</name>
    <dbReference type="NCBI Taxonomy" id="4829"/>
    <lineage>
        <taxon>Eukaryota</taxon>
        <taxon>Fungi</taxon>
        <taxon>Fungi incertae sedis</taxon>
        <taxon>Mucoromycota</taxon>
        <taxon>Mucoromycotina</taxon>
        <taxon>Mucoromycetes</taxon>
        <taxon>Mucorales</taxon>
        <taxon>Cunninghamellaceae</taxon>
        <taxon>Absidia</taxon>
    </lineage>
</organism>
<sequence>MRCIVVPVKFDGGLSMSSGSVNATRSLQKKRLIGVVPKLAIHAMVKQGFLSDCKFFLFANSVYLLAEESRLLVGSEINKFTAILEGGVLGAVKLSGVEIIEGPLYCGGVFDSYLTALTASKK</sequence>
<dbReference type="AlphaFoldDB" id="A0A168R1X5"/>
<evidence type="ECO:0000313" key="2">
    <source>
        <dbReference type="Proteomes" id="UP000078561"/>
    </source>
</evidence>
<name>A0A168R1X5_ABSGL</name>
<keyword evidence="2" id="KW-1185">Reference proteome</keyword>